<dbReference type="SUPFAM" id="SSF103473">
    <property type="entry name" value="MFS general substrate transporter"/>
    <property type="match status" value="1"/>
</dbReference>
<dbReference type="PANTHER" id="PTHR23517">
    <property type="entry name" value="RESISTANCE PROTEIN MDTM, PUTATIVE-RELATED-RELATED"/>
    <property type="match status" value="1"/>
</dbReference>
<keyword evidence="5 8" id="KW-1133">Transmembrane helix</keyword>
<dbReference type="RefSeq" id="WP_143921170.1">
    <property type="nucleotide sequence ID" value="NZ_VLTK01000002.1"/>
</dbReference>
<comment type="caution">
    <text evidence="10">The sequence shown here is derived from an EMBL/GenBank/DDBJ whole genome shotgun (WGS) entry which is preliminary data.</text>
</comment>
<evidence type="ECO:0000313" key="11">
    <source>
        <dbReference type="Proteomes" id="UP000316406"/>
    </source>
</evidence>
<organism evidence="10 11">
    <name type="scientific">Brevibacterium aurantiacum</name>
    <dbReference type="NCBI Taxonomy" id="273384"/>
    <lineage>
        <taxon>Bacteria</taxon>
        <taxon>Bacillati</taxon>
        <taxon>Actinomycetota</taxon>
        <taxon>Actinomycetes</taxon>
        <taxon>Micrococcales</taxon>
        <taxon>Brevibacteriaceae</taxon>
        <taxon>Brevibacterium</taxon>
    </lineage>
</organism>
<dbReference type="InterPro" id="IPR050171">
    <property type="entry name" value="MFS_Transporters"/>
</dbReference>
<feature type="transmembrane region" description="Helical" evidence="8">
    <location>
        <begin position="105"/>
        <end position="127"/>
    </location>
</feature>
<keyword evidence="3" id="KW-1003">Cell membrane</keyword>
<evidence type="ECO:0000256" key="8">
    <source>
        <dbReference type="SAM" id="Phobius"/>
    </source>
</evidence>
<keyword evidence="11" id="KW-1185">Reference proteome</keyword>
<dbReference type="Gene3D" id="1.20.1250.20">
    <property type="entry name" value="MFS general substrate transporter like domains"/>
    <property type="match status" value="1"/>
</dbReference>
<dbReference type="Proteomes" id="UP000316406">
    <property type="component" value="Unassembled WGS sequence"/>
</dbReference>
<feature type="transmembrane region" description="Helical" evidence="8">
    <location>
        <begin position="307"/>
        <end position="332"/>
    </location>
</feature>
<feature type="transmembrane region" description="Helical" evidence="8">
    <location>
        <begin position="173"/>
        <end position="198"/>
    </location>
</feature>
<evidence type="ECO:0000259" key="9">
    <source>
        <dbReference type="PROSITE" id="PS50850"/>
    </source>
</evidence>
<keyword evidence="6 8" id="KW-0472">Membrane</keyword>
<evidence type="ECO:0000256" key="3">
    <source>
        <dbReference type="ARBA" id="ARBA00022475"/>
    </source>
</evidence>
<feature type="transmembrane region" description="Helical" evidence="8">
    <location>
        <begin position="283"/>
        <end position="301"/>
    </location>
</feature>
<feature type="transmembrane region" description="Helical" evidence="8">
    <location>
        <begin position="219"/>
        <end position="242"/>
    </location>
</feature>
<feature type="transmembrane region" description="Helical" evidence="8">
    <location>
        <begin position="139"/>
        <end position="161"/>
    </location>
</feature>
<feature type="transmembrane region" description="Helical" evidence="8">
    <location>
        <begin position="381"/>
        <end position="404"/>
    </location>
</feature>
<feature type="domain" description="Major facilitator superfamily (MFS) profile" evidence="9">
    <location>
        <begin position="13"/>
        <end position="404"/>
    </location>
</feature>
<evidence type="ECO:0000256" key="5">
    <source>
        <dbReference type="ARBA" id="ARBA00022989"/>
    </source>
</evidence>
<evidence type="ECO:0000256" key="7">
    <source>
        <dbReference type="SAM" id="MobiDB-lite"/>
    </source>
</evidence>
<dbReference type="InterPro" id="IPR011701">
    <property type="entry name" value="MFS"/>
</dbReference>
<sequence length="470" mass="48101">MPEYARIRGSRRQLWIGAAVLFALSAAANLASPLYPHFKLAYAMTDWTMTALYATYVVSCLPALLLFGSAADAFGRRPVLLAAIGSVSVGTALFTIDTIGVSGLFAGRVLTGVGLGLGTGAGIALMVEASPARRAWLGSTAATMSFVLGTGAGPIIAGVVSEMTAGSASGATLLVAPFSVMLALLIVTGLLVTTLRFHSPMTRQRWQPTWPSVPGPMRSSFYIAAVTGLLGWAALGLFLALLPSMTEATLPEPSTLTSGLIVGTVLVISAASQLLAPKLQPRAAQTIGLTLLGLGAALLLSSNLPSLGATTALVLMTTAAVATGTGHGLSYWGANREIDMLAPSRQRAGITAALYLAFYTGAGLPAIVVGAIAIGTSLIDAIMIFTLVLLLAVIVFIPVPSLALTTVRRSRAAAAAALEADSHAGRIPGVAVLQGEPAAHLTEEPSAPFSFEEDYHSNGGVSATDPRTPL</sequence>
<dbReference type="GO" id="GO:0005886">
    <property type="term" value="C:plasma membrane"/>
    <property type="evidence" value="ECO:0007669"/>
    <property type="project" value="UniProtKB-SubCell"/>
</dbReference>
<feature type="transmembrane region" description="Helical" evidence="8">
    <location>
        <begin position="254"/>
        <end position="276"/>
    </location>
</feature>
<protein>
    <submittedName>
        <fullName evidence="10">MFS transporter</fullName>
    </submittedName>
</protein>
<reference evidence="10 11" key="1">
    <citation type="submission" date="2019-07" db="EMBL/GenBank/DDBJ databases">
        <title>Draft genome sequence of Brevibacterium aurantiacum XU54 isolated from Xinjiang China.</title>
        <authorList>
            <person name="Xu X."/>
        </authorList>
    </citation>
    <scope>NUCLEOTIDE SEQUENCE [LARGE SCALE GENOMIC DNA]</scope>
    <source>
        <strain evidence="10 11">XU54</strain>
    </source>
</reference>
<dbReference type="Pfam" id="PF07690">
    <property type="entry name" value="MFS_1"/>
    <property type="match status" value="1"/>
</dbReference>
<evidence type="ECO:0000256" key="2">
    <source>
        <dbReference type="ARBA" id="ARBA00022448"/>
    </source>
</evidence>
<dbReference type="OrthoDB" id="9781469at2"/>
<keyword evidence="4 8" id="KW-0812">Transmembrane</keyword>
<feature type="transmembrane region" description="Helical" evidence="8">
    <location>
        <begin position="79"/>
        <end position="99"/>
    </location>
</feature>
<dbReference type="InterPro" id="IPR036259">
    <property type="entry name" value="MFS_trans_sf"/>
</dbReference>
<evidence type="ECO:0000256" key="6">
    <source>
        <dbReference type="ARBA" id="ARBA00023136"/>
    </source>
</evidence>
<evidence type="ECO:0000256" key="4">
    <source>
        <dbReference type="ARBA" id="ARBA00022692"/>
    </source>
</evidence>
<name>A0A556CMF0_BREAU</name>
<keyword evidence="2" id="KW-0813">Transport</keyword>
<gene>
    <name evidence="10" type="ORF">FO013_03425</name>
</gene>
<dbReference type="PROSITE" id="PS50850">
    <property type="entry name" value="MFS"/>
    <property type="match status" value="1"/>
</dbReference>
<proteinExistence type="predicted"/>
<feature type="transmembrane region" description="Helical" evidence="8">
    <location>
        <begin position="353"/>
        <end position="375"/>
    </location>
</feature>
<dbReference type="InterPro" id="IPR020846">
    <property type="entry name" value="MFS_dom"/>
</dbReference>
<dbReference type="PANTHER" id="PTHR23517:SF13">
    <property type="entry name" value="MAJOR FACILITATOR SUPERFAMILY MFS_1"/>
    <property type="match status" value="1"/>
</dbReference>
<dbReference type="GO" id="GO:0022857">
    <property type="term" value="F:transmembrane transporter activity"/>
    <property type="evidence" value="ECO:0007669"/>
    <property type="project" value="InterPro"/>
</dbReference>
<evidence type="ECO:0000313" key="10">
    <source>
        <dbReference type="EMBL" id="TSI18617.1"/>
    </source>
</evidence>
<feature type="region of interest" description="Disordered" evidence="7">
    <location>
        <begin position="449"/>
        <end position="470"/>
    </location>
</feature>
<evidence type="ECO:0000256" key="1">
    <source>
        <dbReference type="ARBA" id="ARBA00004651"/>
    </source>
</evidence>
<dbReference type="EMBL" id="VLTK01000002">
    <property type="protein sequence ID" value="TSI18617.1"/>
    <property type="molecule type" value="Genomic_DNA"/>
</dbReference>
<comment type="subcellular location">
    <subcellularLocation>
        <location evidence="1">Cell membrane</location>
        <topology evidence="1">Multi-pass membrane protein</topology>
    </subcellularLocation>
</comment>
<accession>A0A556CMF0</accession>
<feature type="transmembrane region" description="Helical" evidence="8">
    <location>
        <begin position="47"/>
        <end position="67"/>
    </location>
</feature>
<dbReference type="AlphaFoldDB" id="A0A556CMF0"/>